<accession>A0A2A4FUW1</accession>
<comment type="caution">
    <text evidence="2">The sequence shown here is derived from an EMBL/GenBank/DDBJ whole genome shotgun (WGS) entry which is preliminary data.</text>
</comment>
<keyword evidence="3" id="KW-1185">Reference proteome</keyword>
<dbReference type="Proteomes" id="UP000218934">
    <property type="component" value="Unassembled WGS sequence"/>
</dbReference>
<dbReference type="Pfam" id="PF02518">
    <property type="entry name" value="HATPase_c"/>
    <property type="match status" value="1"/>
</dbReference>
<organism evidence="2 3">
    <name type="scientific">Rhizorhabdus dicambivorans</name>
    <dbReference type="NCBI Taxonomy" id="1850238"/>
    <lineage>
        <taxon>Bacteria</taxon>
        <taxon>Pseudomonadati</taxon>
        <taxon>Pseudomonadota</taxon>
        <taxon>Alphaproteobacteria</taxon>
        <taxon>Sphingomonadales</taxon>
        <taxon>Sphingomonadaceae</taxon>
        <taxon>Rhizorhabdus</taxon>
    </lineage>
</organism>
<proteinExistence type="predicted"/>
<feature type="domain" description="Histidine kinase/HSP90-like ATPase" evidence="1">
    <location>
        <begin position="96"/>
        <end position="192"/>
    </location>
</feature>
<dbReference type="KEGG" id="rdi:CMV14_05300"/>
<dbReference type="EMBL" id="NWUF01000014">
    <property type="protein sequence ID" value="PCE41484.1"/>
    <property type="molecule type" value="Genomic_DNA"/>
</dbReference>
<dbReference type="GO" id="GO:0005524">
    <property type="term" value="F:ATP binding"/>
    <property type="evidence" value="ECO:0007669"/>
    <property type="project" value="UniProtKB-KW"/>
</dbReference>
<protein>
    <submittedName>
        <fullName evidence="2">ATP-binding protein</fullName>
    </submittedName>
</protein>
<keyword evidence="2" id="KW-0547">Nucleotide-binding</keyword>
<dbReference type="OrthoDB" id="7472338at2"/>
<name>A0A2A4FUW1_9SPHN</name>
<evidence type="ECO:0000313" key="2">
    <source>
        <dbReference type="EMBL" id="PCE41484.1"/>
    </source>
</evidence>
<dbReference type="SUPFAM" id="SSF55874">
    <property type="entry name" value="ATPase domain of HSP90 chaperone/DNA topoisomerase II/histidine kinase"/>
    <property type="match status" value="1"/>
</dbReference>
<dbReference type="RefSeq" id="WP_066964009.1">
    <property type="nucleotide sequence ID" value="NZ_CP023449.1"/>
</dbReference>
<evidence type="ECO:0000259" key="1">
    <source>
        <dbReference type="Pfam" id="PF02518"/>
    </source>
</evidence>
<dbReference type="Gene3D" id="3.30.565.10">
    <property type="entry name" value="Histidine kinase-like ATPase, C-terminal domain"/>
    <property type="match status" value="1"/>
</dbReference>
<dbReference type="InterPro" id="IPR036890">
    <property type="entry name" value="HATPase_C_sf"/>
</dbReference>
<gene>
    <name evidence="2" type="ORF">COO09_14400</name>
</gene>
<dbReference type="AlphaFoldDB" id="A0A2A4FUW1"/>
<dbReference type="InterPro" id="IPR003594">
    <property type="entry name" value="HATPase_dom"/>
</dbReference>
<reference evidence="2 3" key="1">
    <citation type="submission" date="2017-09" db="EMBL/GenBank/DDBJ databases">
        <title>The Catabolism of 3,6-Dichlorosalicylic acid is Initiated by the Cytochrome P450 Monooxygenase DsmABC in Rhizorhabdus dicambivorans Ndbn-20.</title>
        <authorList>
            <person name="Na L."/>
        </authorList>
    </citation>
    <scope>NUCLEOTIDE SEQUENCE [LARGE SCALE GENOMIC DNA]</scope>
    <source>
        <strain evidence="2 3">Ndbn-20m</strain>
    </source>
</reference>
<sequence length="218" mass="23695">MAASELASTHATPVERGLIYDLRDLFRVFTSAKHVLEDKPNGAKRATLPAATEFYVGDRLLMMAPMIRAIGGPGAQVRFDLARVRTPVKLVPALFEAAILELVSHASAALRLLGRIFVRVRREGRSVRITIADDGNGMDKLLARRALVDDLHIAEKGTGFFRARHLARTSHGTVRLPGCAGRGTVVALILPMVLALTLDEPAVQHGRRTSPRMKGHAS</sequence>
<evidence type="ECO:0000313" key="3">
    <source>
        <dbReference type="Proteomes" id="UP000218934"/>
    </source>
</evidence>
<keyword evidence="2" id="KW-0067">ATP-binding</keyword>